<dbReference type="Pfam" id="PF00092">
    <property type="entry name" value="VWA"/>
    <property type="match status" value="3"/>
</dbReference>
<dbReference type="PRINTS" id="PR00453">
    <property type="entry name" value="VWFADOMAIN"/>
</dbReference>
<feature type="region of interest" description="Disordered" evidence="1">
    <location>
        <begin position="136"/>
        <end position="155"/>
    </location>
</feature>
<dbReference type="EMBL" id="VFJC01000015">
    <property type="protein sequence ID" value="KAB5550206.1"/>
    <property type="molecule type" value="Genomic_DNA"/>
</dbReference>
<dbReference type="InterPro" id="IPR050525">
    <property type="entry name" value="ECM_Assembly_Org"/>
</dbReference>
<evidence type="ECO:0000313" key="3">
    <source>
        <dbReference type="EMBL" id="KAB5550206.1"/>
    </source>
</evidence>
<feature type="domain" description="VWFA" evidence="2">
    <location>
        <begin position="565"/>
        <end position="744"/>
    </location>
</feature>
<sequence>MFAAVLFIIGMYTAVGFNIFTKPVSKFTNDDQSNIQSKDRVFVPSPTSGDVFRCAEKNCSRINVAGVTKGLRPAVSVTSSWREDKEQLHVCNQVRTINSSTENFNGNCTHISDHQEKSKIYPNKLVLQLLEQKAMDSNNNNNNKNQGSQTSLYRDHWRKRRALQNDPSTDTDEEDEDAGTEITFVLDGSGSIEQEDFERAKDFIYNVMKNVWTTCFSCKFAVVQYGRDIRTELSLNENNERLRALDKVKNIKQIHAITKTASALYHVLTDVFVPQSGSKENAKKKIILLSDGEMAGDERNLTEVLNMPQMEGIVRYAIGVGPEVLNKTQAIKEMTEIAGSEDRFFSVCNYAALENILSSLEKSIIRIEDAGTEITFVLDGSSSIDPQDIESAKDFISNVMKNVWTTCFSCKFAVVQYGRDIRTELSLQENNDHLRALDKVKSIKQIYGITKTASALYHVLTDIFVPQNGSKENAKKMIILLSDGEMAGDERNLTEVLNMRQMEGIVRYAIGLGPEVLNKPQAIKEMMEIASSEDRFFKVSNYAELKNILSSLEKNIIRIEDAGTEIAFVLDGSGSIEPPDFERAKDFISNVMNNVWTTCFSCKFAVVQYGRDIRTELSLKENNEHLRALDKVKNIKQIHAITKTASALYHVLTDVFVPQSGSKENAKKKIILLSDGEMAGDERNLTEVLNMPQMEGIVRYAIGLGPEVLLKRNAIQEMIEIAGGEERFFRVSSYAALEDILSTLEKSILRSAGRGIQLFCHS</sequence>
<dbReference type="PANTHER" id="PTHR24020">
    <property type="entry name" value="COLLAGEN ALPHA"/>
    <property type="match status" value="1"/>
</dbReference>
<dbReference type="SUPFAM" id="SSF53300">
    <property type="entry name" value="vWA-like"/>
    <property type="match status" value="3"/>
</dbReference>
<reference evidence="3 4" key="1">
    <citation type="submission" date="2019-06" db="EMBL/GenBank/DDBJ databases">
        <title>A chromosome-scale genome assembly of the striped catfish, Pangasianodon hypophthalmus.</title>
        <authorList>
            <person name="Wen M."/>
            <person name="Zahm M."/>
            <person name="Roques C."/>
            <person name="Cabau C."/>
            <person name="Klopp C."/>
            <person name="Donnadieu C."/>
            <person name="Jouanno E."/>
            <person name="Avarre J.-C."/>
            <person name="Campet M."/>
            <person name="Ha T.T.T."/>
            <person name="Dugue R."/>
            <person name="Lampietro C."/>
            <person name="Louis A."/>
            <person name="Herpin A."/>
            <person name="Echchiki A."/>
            <person name="Berthelot C."/>
            <person name="Parey E."/>
            <person name="Roest-Crollius H."/>
            <person name="Braasch I."/>
            <person name="Postlethwait J."/>
            <person name="Bobe J."/>
            <person name="Montfort J."/>
            <person name="Bouchez O."/>
            <person name="Begum T."/>
            <person name="Schartl M."/>
            <person name="Guiguen Y."/>
        </authorList>
    </citation>
    <scope>NUCLEOTIDE SEQUENCE [LARGE SCALE GENOMIC DNA]</scope>
    <source>
        <strain evidence="3 4">Indonesia</strain>
        <tissue evidence="3">Blood</tissue>
    </source>
</reference>
<evidence type="ECO:0000313" key="4">
    <source>
        <dbReference type="Proteomes" id="UP000327468"/>
    </source>
</evidence>
<dbReference type="InterPro" id="IPR036465">
    <property type="entry name" value="vWFA_dom_sf"/>
</dbReference>
<dbReference type="SMART" id="SM00327">
    <property type="entry name" value="VWA"/>
    <property type="match status" value="3"/>
</dbReference>
<protein>
    <recommendedName>
        <fullName evidence="2">VWFA domain-containing protein</fullName>
    </recommendedName>
</protein>
<dbReference type="PROSITE" id="PS50234">
    <property type="entry name" value="VWFA"/>
    <property type="match status" value="3"/>
</dbReference>
<dbReference type="Proteomes" id="UP000327468">
    <property type="component" value="Chromosome 14"/>
</dbReference>
<feature type="domain" description="VWFA" evidence="2">
    <location>
        <begin position="373"/>
        <end position="552"/>
    </location>
</feature>
<dbReference type="InterPro" id="IPR002035">
    <property type="entry name" value="VWF_A"/>
</dbReference>
<comment type="caution">
    <text evidence="3">The sequence shown here is derived from an EMBL/GenBank/DDBJ whole genome shotgun (WGS) entry which is preliminary data.</text>
</comment>
<organism evidence="3 4">
    <name type="scientific">Pangasianodon hypophthalmus</name>
    <name type="common">Striped catfish</name>
    <name type="synonym">Helicophagus hypophthalmus</name>
    <dbReference type="NCBI Taxonomy" id="310915"/>
    <lineage>
        <taxon>Eukaryota</taxon>
        <taxon>Metazoa</taxon>
        <taxon>Chordata</taxon>
        <taxon>Craniata</taxon>
        <taxon>Vertebrata</taxon>
        <taxon>Euteleostomi</taxon>
        <taxon>Actinopterygii</taxon>
        <taxon>Neopterygii</taxon>
        <taxon>Teleostei</taxon>
        <taxon>Ostariophysi</taxon>
        <taxon>Siluriformes</taxon>
        <taxon>Pangasiidae</taxon>
        <taxon>Pangasianodon</taxon>
    </lineage>
</organism>
<gene>
    <name evidence="3" type="ORF">PHYPO_G00051160</name>
</gene>
<dbReference type="PANTHER" id="PTHR24020:SF84">
    <property type="entry name" value="VWFA DOMAIN-CONTAINING PROTEIN"/>
    <property type="match status" value="1"/>
</dbReference>
<evidence type="ECO:0000256" key="1">
    <source>
        <dbReference type="SAM" id="MobiDB-lite"/>
    </source>
</evidence>
<keyword evidence="4" id="KW-1185">Reference proteome</keyword>
<evidence type="ECO:0000259" key="2">
    <source>
        <dbReference type="PROSITE" id="PS50234"/>
    </source>
</evidence>
<dbReference type="AlphaFoldDB" id="A0A5N5M7M0"/>
<name>A0A5N5M7M0_PANHP</name>
<feature type="domain" description="VWFA" evidence="2">
    <location>
        <begin position="181"/>
        <end position="360"/>
    </location>
</feature>
<dbReference type="Gene3D" id="3.40.50.410">
    <property type="entry name" value="von Willebrand factor, type A domain"/>
    <property type="match status" value="3"/>
</dbReference>
<accession>A0A5N5M7M0</accession>
<proteinExistence type="predicted"/>